<name>A0A397GGG1_9GLOM</name>
<evidence type="ECO:0000313" key="4">
    <source>
        <dbReference type="Proteomes" id="UP000266861"/>
    </source>
</evidence>
<feature type="compositionally biased region" description="Low complexity" evidence="2">
    <location>
        <begin position="8"/>
        <end position="28"/>
    </location>
</feature>
<sequence length="98" mass="11492">MDKPQPQPQLQQPQLQQLQPQQLQQQLQRRGSESAKRKLYTSLNNQFARLQQNMLIMEQNIEITSEQIKSIQNFGMAHSALFMAANRVLRTDNRDDKN</sequence>
<dbReference type="AlphaFoldDB" id="A0A397GGG1"/>
<accession>A0A397GGG1</accession>
<organism evidence="3 4">
    <name type="scientific">Diversispora epigaea</name>
    <dbReference type="NCBI Taxonomy" id="1348612"/>
    <lineage>
        <taxon>Eukaryota</taxon>
        <taxon>Fungi</taxon>
        <taxon>Fungi incertae sedis</taxon>
        <taxon>Mucoromycota</taxon>
        <taxon>Glomeromycotina</taxon>
        <taxon>Glomeromycetes</taxon>
        <taxon>Diversisporales</taxon>
        <taxon>Diversisporaceae</taxon>
        <taxon>Diversispora</taxon>
    </lineage>
</organism>
<dbReference type="GO" id="GO:0042729">
    <property type="term" value="C:DASH complex"/>
    <property type="evidence" value="ECO:0007669"/>
    <property type="project" value="TreeGrafter"/>
</dbReference>
<keyword evidence="1" id="KW-0175">Coiled coil</keyword>
<dbReference type="PANTHER" id="PTHR28289:SF1">
    <property type="entry name" value="DASH COMPLEX SUBUNIT HSK3"/>
    <property type="match status" value="1"/>
</dbReference>
<keyword evidence="4" id="KW-1185">Reference proteome</keyword>
<protein>
    <submittedName>
        <fullName evidence="3">Uncharacterized protein</fullName>
    </submittedName>
</protein>
<dbReference type="Pfam" id="PF08227">
    <property type="entry name" value="DASH_Hsk3"/>
    <property type="match status" value="1"/>
</dbReference>
<feature type="region of interest" description="Disordered" evidence="2">
    <location>
        <begin position="1"/>
        <end position="36"/>
    </location>
</feature>
<reference evidence="3 4" key="1">
    <citation type="submission" date="2018-08" db="EMBL/GenBank/DDBJ databases">
        <title>Genome and evolution of the arbuscular mycorrhizal fungus Diversispora epigaea (formerly Glomus versiforme) and its bacterial endosymbionts.</title>
        <authorList>
            <person name="Sun X."/>
            <person name="Fei Z."/>
            <person name="Harrison M."/>
        </authorList>
    </citation>
    <scope>NUCLEOTIDE SEQUENCE [LARGE SCALE GENOMIC DNA]</scope>
    <source>
        <strain evidence="3 4">IT104</strain>
    </source>
</reference>
<dbReference type="OrthoDB" id="3358869at2759"/>
<dbReference type="InterPro" id="IPR013183">
    <property type="entry name" value="Hsk3-like"/>
</dbReference>
<evidence type="ECO:0000256" key="1">
    <source>
        <dbReference type="SAM" id="Coils"/>
    </source>
</evidence>
<evidence type="ECO:0000313" key="3">
    <source>
        <dbReference type="EMBL" id="RHZ50102.1"/>
    </source>
</evidence>
<dbReference type="GO" id="GO:0051010">
    <property type="term" value="F:microtubule plus-end binding"/>
    <property type="evidence" value="ECO:0007669"/>
    <property type="project" value="TreeGrafter"/>
</dbReference>
<dbReference type="InterPro" id="IPR042332">
    <property type="entry name" value="Hsk3"/>
</dbReference>
<proteinExistence type="predicted"/>
<comment type="caution">
    <text evidence="3">The sequence shown here is derived from an EMBL/GenBank/DDBJ whole genome shotgun (WGS) entry which is preliminary data.</text>
</comment>
<evidence type="ECO:0000256" key="2">
    <source>
        <dbReference type="SAM" id="MobiDB-lite"/>
    </source>
</evidence>
<dbReference type="PANTHER" id="PTHR28289">
    <property type="entry name" value="DASH COMPLEX SUBUNIT HSK3"/>
    <property type="match status" value="1"/>
</dbReference>
<dbReference type="Proteomes" id="UP000266861">
    <property type="component" value="Unassembled WGS sequence"/>
</dbReference>
<gene>
    <name evidence="3" type="ORF">Glove_505g32</name>
</gene>
<dbReference type="GO" id="GO:0008608">
    <property type="term" value="P:attachment of spindle microtubules to kinetochore"/>
    <property type="evidence" value="ECO:0007669"/>
    <property type="project" value="InterPro"/>
</dbReference>
<dbReference type="EMBL" id="PQFF01000438">
    <property type="protein sequence ID" value="RHZ50102.1"/>
    <property type="molecule type" value="Genomic_DNA"/>
</dbReference>
<feature type="coiled-coil region" evidence="1">
    <location>
        <begin position="40"/>
        <end position="67"/>
    </location>
</feature>